<evidence type="ECO:0000313" key="2">
    <source>
        <dbReference type="EMBL" id="KAF6738612.1"/>
    </source>
</evidence>
<protein>
    <submittedName>
        <fullName evidence="2">Uncharacterized protein</fullName>
    </submittedName>
</protein>
<reference evidence="2" key="1">
    <citation type="journal article" name="BMC Genomics">
        <title>Long-read sequencing and de novo genome assembly of marine medaka (Oryzias melastigma).</title>
        <authorList>
            <person name="Liang P."/>
            <person name="Saqib H.S.A."/>
            <person name="Ni X."/>
            <person name="Shen Y."/>
        </authorList>
    </citation>
    <scope>NUCLEOTIDE SEQUENCE</scope>
    <source>
        <strain evidence="2">Bigg-433</strain>
    </source>
</reference>
<feature type="compositionally biased region" description="Basic and acidic residues" evidence="1">
    <location>
        <begin position="126"/>
        <end position="148"/>
    </location>
</feature>
<organism evidence="2 3">
    <name type="scientific">Oryzias melastigma</name>
    <name type="common">Marine medaka</name>
    <dbReference type="NCBI Taxonomy" id="30732"/>
    <lineage>
        <taxon>Eukaryota</taxon>
        <taxon>Metazoa</taxon>
        <taxon>Chordata</taxon>
        <taxon>Craniata</taxon>
        <taxon>Vertebrata</taxon>
        <taxon>Euteleostomi</taxon>
        <taxon>Actinopterygii</taxon>
        <taxon>Neopterygii</taxon>
        <taxon>Teleostei</taxon>
        <taxon>Neoteleostei</taxon>
        <taxon>Acanthomorphata</taxon>
        <taxon>Ovalentaria</taxon>
        <taxon>Atherinomorphae</taxon>
        <taxon>Beloniformes</taxon>
        <taxon>Adrianichthyidae</taxon>
        <taxon>Oryziinae</taxon>
        <taxon>Oryzias</taxon>
    </lineage>
</organism>
<evidence type="ECO:0000256" key="1">
    <source>
        <dbReference type="SAM" id="MobiDB-lite"/>
    </source>
</evidence>
<feature type="region of interest" description="Disordered" evidence="1">
    <location>
        <begin position="1"/>
        <end position="28"/>
    </location>
</feature>
<feature type="region of interest" description="Disordered" evidence="1">
    <location>
        <begin position="105"/>
        <end position="148"/>
    </location>
</feature>
<name>A0A834L1Y5_ORYME</name>
<sequence length="148" mass="16186">MFSKVAALDHSRAPARTHERRGCGAAPCASFTKSHRKNAGKEGVVPERALPPPALLFARSGYTFSLLMQTPLLLLSAPLSQSRLPVRSPDTPPSQLTQRERALMYGSAGERKRDGALTHSRGGRSTRTDGRAHTRLQRERLTTDPCSK</sequence>
<evidence type="ECO:0000313" key="3">
    <source>
        <dbReference type="Proteomes" id="UP000646548"/>
    </source>
</evidence>
<gene>
    <name evidence="2" type="ORF">FQA47_022364</name>
</gene>
<dbReference type="AlphaFoldDB" id="A0A834L1Y5"/>
<comment type="caution">
    <text evidence="2">The sequence shown here is derived from an EMBL/GenBank/DDBJ whole genome shotgun (WGS) entry which is preliminary data.</text>
</comment>
<dbReference type="Proteomes" id="UP000646548">
    <property type="component" value="Unassembled WGS sequence"/>
</dbReference>
<proteinExistence type="predicted"/>
<accession>A0A834L1Y5</accession>
<feature type="compositionally biased region" description="Basic and acidic residues" evidence="1">
    <location>
        <begin position="7"/>
        <end position="22"/>
    </location>
</feature>
<dbReference type="EMBL" id="WKFB01000022">
    <property type="protein sequence ID" value="KAF6738612.1"/>
    <property type="molecule type" value="Genomic_DNA"/>
</dbReference>